<dbReference type="PANTHER" id="PTHR12112">
    <property type="entry name" value="BNIP - RELATED"/>
    <property type="match status" value="1"/>
</dbReference>
<dbReference type="EMBL" id="JATAAI010000010">
    <property type="protein sequence ID" value="KAK1742786.1"/>
    <property type="molecule type" value="Genomic_DNA"/>
</dbReference>
<dbReference type="Gene3D" id="3.10.310.20">
    <property type="entry name" value="DHHA2 domain"/>
    <property type="match status" value="1"/>
</dbReference>
<evidence type="ECO:0000259" key="1">
    <source>
        <dbReference type="SMART" id="SM01131"/>
    </source>
</evidence>
<dbReference type="Proteomes" id="UP001224775">
    <property type="component" value="Unassembled WGS sequence"/>
</dbReference>
<keyword evidence="3" id="KW-1185">Reference proteome</keyword>
<accession>A0AAD8YCH6</accession>
<dbReference type="InterPro" id="IPR004097">
    <property type="entry name" value="DHHA2"/>
</dbReference>
<protein>
    <submittedName>
        <fullName evidence="2">DHHA2 domain-containing protein</fullName>
    </submittedName>
</protein>
<feature type="domain" description="DHHA2" evidence="1">
    <location>
        <begin position="176"/>
        <end position="332"/>
    </location>
</feature>
<dbReference type="GO" id="GO:0004309">
    <property type="term" value="F:exopolyphosphatase activity"/>
    <property type="evidence" value="ECO:0007669"/>
    <property type="project" value="TreeGrafter"/>
</dbReference>
<dbReference type="Pfam" id="PF02833">
    <property type="entry name" value="DHHA2"/>
    <property type="match status" value="1"/>
</dbReference>
<dbReference type="SUPFAM" id="SSF64182">
    <property type="entry name" value="DHH phosphoesterases"/>
    <property type="match status" value="1"/>
</dbReference>
<comment type="caution">
    <text evidence="2">The sequence shown here is derived from an EMBL/GenBank/DDBJ whole genome shotgun (WGS) entry which is preliminary data.</text>
</comment>
<dbReference type="AlphaFoldDB" id="A0AAD8YCH6"/>
<evidence type="ECO:0000313" key="2">
    <source>
        <dbReference type="EMBL" id="KAK1742786.1"/>
    </source>
</evidence>
<gene>
    <name evidence="2" type="ORF">QTG54_006383</name>
</gene>
<dbReference type="GO" id="GO:0005737">
    <property type="term" value="C:cytoplasm"/>
    <property type="evidence" value="ECO:0007669"/>
    <property type="project" value="InterPro"/>
</dbReference>
<name>A0AAD8YCH6_9STRA</name>
<sequence length="338" mass="38333">MLLDLAGISNASANLLFIEDLQMILDSSKDNEVRTLTLVDHNTINDSLHKFRHMIEVVEIVDHHTDENLYTDTCSGTMRNIAFENGKALVASTATLIAEMLLKRTSNPPVSLSTLLLGVILLDSVNLDESIGKVTPRDRDAVSNILTQTDWSNSSLLAYLKPSAGSQLTIDTNQLFSHLERAKYSPEFWSAFDVSRALGYDYKAFHYGRNNSKHRFGISTILMGNQFMEKEGFLPKTAEFMRSKELTFLGIMLTFYDQTTGDFRRQLAFCSNRYRWGVIGDDLIESKMYTYLALKEITSQQLTSDEIVVHVYEQHNLAPSRKQLGPMLVEFFVSEQDK</sequence>
<dbReference type="SMART" id="SM01131">
    <property type="entry name" value="DHHA2"/>
    <property type="match status" value="1"/>
</dbReference>
<dbReference type="InterPro" id="IPR038222">
    <property type="entry name" value="DHHA2_dom_sf"/>
</dbReference>
<organism evidence="2 3">
    <name type="scientific">Skeletonema marinoi</name>
    <dbReference type="NCBI Taxonomy" id="267567"/>
    <lineage>
        <taxon>Eukaryota</taxon>
        <taxon>Sar</taxon>
        <taxon>Stramenopiles</taxon>
        <taxon>Ochrophyta</taxon>
        <taxon>Bacillariophyta</taxon>
        <taxon>Coscinodiscophyceae</taxon>
        <taxon>Thalassiosirophycidae</taxon>
        <taxon>Thalassiosirales</taxon>
        <taxon>Skeletonemataceae</taxon>
        <taxon>Skeletonema</taxon>
        <taxon>Skeletonema marinoi-dohrnii complex</taxon>
    </lineage>
</organism>
<dbReference type="Gene3D" id="3.90.1640.10">
    <property type="entry name" value="inorganic pyrophosphatase (n-terminal core)"/>
    <property type="match status" value="1"/>
</dbReference>
<reference evidence="2" key="1">
    <citation type="submission" date="2023-06" db="EMBL/GenBank/DDBJ databases">
        <title>Survivors Of The Sea: Transcriptome response of Skeletonema marinoi to long-term dormancy.</title>
        <authorList>
            <person name="Pinder M.I.M."/>
            <person name="Kourtchenko O."/>
            <person name="Robertson E.K."/>
            <person name="Larsson T."/>
            <person name="Maumus F."/>
            <person name="Osuna-Cruz C.M."/>
            <person name="Vancaester E."/>
            <person name="Stenow R."/>
            <person name="Vandepoele K."/>
            <person name="Ploug H."/>
            <person name="Bruchert V."/>
            <person name="Godhe A."/>
            <person name="Topel M."/>
        </authorList>
    </citation>
    <scope>NUCLEOTIDE SEQUENCE</scope>
    <source>
        <strain evidence="2">R05AC</strain>
    </source>
</reference>
<proteinExistence type="predicted"/>
<dbReference type="InterPro" id="IPR038763">
    <property type="entry name" value="DHH_sf"/>
</dbReference>
<dbReference type="PANTHER" id="PTHR12112:SF39">
    <property type="entry name" value="EG:152A3.5 PROTEIN (FBGN0003116_PN PROTEIN)"/>
    <property type="match status" value="1"/>
</dbReference>
<evidence type="ECO:0000313" key="3">
    <source>
        <dbReference type="Proteomes" id="UP001224775"/>
    </source>
</evidence>